<dbReference type="EMBL" id="CP058532">
    <property type="protein sequence ID" value="QLG29988.1"/>
    <property type="molecule type" value="Genomic_DNA"/>
</dbReference>
<gene>
    <name evidence="1" type="ORF">HUG10_20490</name>
</gene>
<protein>
    <submittedName>
        <fullName evidence="1">Uncharacterized protein</fullName>
    </submittedName>
</protein>
<evidence type="ECO:0000313" key="2">
    <source>
        <dbReference type="Proteomes" id="UP000509750"/>
    </source>
</evidence>
<keyword evidence="2" id="KW-1185">Reference proteome</keyword>
<sequence length="309" mass="34290">MASANKEEELLSFLTDTIGMDEDEVEAEAQEMLDNDEVLLTVNAYEKIKEENVAQPQEASDIDGAYLGQHARTRDGEVTGYVTWVFSEADHSVVRVNSDDPIVNGDHRQFTQVTLTGVERWENLESGYEWLQATDDSAAEFDDDELAIDLVLDFAQTVGEVDEDDSYLVIAEVAEVDTLGEFHQDTGDYLGRKPVIEDEDNANIRLVLEEARSGEQATIKLQDPRDIAALSGIEFERLMKIAAQSDAQEMSQQLYTVLEGETVVVFGRGSAYVNGEEVTDGDGNRRPWLTLSNFDVGFITSLDELEASA</sequence>
<dbReference type="GeneID" id="56031265"/>
<proteinExistence type="predicted"/>
<dbReference type="AlphaFoldDB" id="A0A7D5GHM3"/>
<organism evidence="1 2">
    <name type="scientific">Halorarum halophilum</name>
    <dbReference type="NCBI Taxonomy" id="2743090"/>
    <lineage>
        <taxon>Archaea</taxon>
        <taxon>Methanobacteriati</taxon>
        <taxon>Methanobacteriota</taxon>
        <taxon>Stenosarchaea group</taxon>
        <taxon>Halobacteria</taxon>
        <taxon>Halobacteriales</taxon>
        <taxon>Haloferacaceae</taxon>
        <taxon>Halorarum</taxon>
    </lineage>
</organism>
<name>A0A7D5GHM3_9EURY</name>
<evidence type="ECO:0000313" key="1">
    <source>
        <dbReference type="EMBL" id="QLG29988.1"/>
    </source>
</evidence>
<keyword evidence="1" id="KW-0614">Plasmid</keyword>
<dbReference type="KEGG" id="halg:HUG10_20490"/>
<reference evidence="1 2" key="1">
    <citation type="submission" date="2020-07" db="EMBL/GenBank/DDBJ databases">
        <title>Gai3-2, isolated from salt lake.</title>
        <authorList>
            <person name="Cui H."/>
            <person name="Shi X."/>
        </authorList>
    </citation>
    <scope>NUCLEOTIDE SEQUENCE [LARGE SCALE GENOMIC DNA]</scope>
    <source>
        <strain evidence="1 2">Gai3-2</strain>
        <plasmid evidence="1 2">unnamed3</plasmid>
    </source>
</reference>
<dbReference type="Proteomes" id="UP000509750">
    <property type="component" value="Plasmid unnamed3"/>
</dbReference>
<accession>A0A7D5GHM3</accession>
<dbReference type="RefSeq" id="WP_179171562.1">
    <property type="nucleotide sequence ID" value="NZ_CP058532.1"/>
</dbReference>
<geneLocation type="plasmid" evidence="1 2">
    <name>unnamed3</name>
</geneLocation>